<dbReference type="InterPro" id="IPR027628">
    <property type="entry name" value="DotA_TraY"/>
</dbReference>
<evidence type="ECO:0000313" key="2">
    <source>
        <dbReference type="EMBL" id="ABO55673.1"/>
    </source>
</evidence>
<dbReference type="Proteomes" id="UP000002287">
    <property type="component" value="Chromosome 1"/>
</dbReference>
<protein>
    <submittedName>
        <fullName evidence="2">Uncharacterized protein</fullName>
    </submittedName>
</protein>
<proteinExistence type="predicted"/>
<sequence>MMLALNSMFGQIGVFGATGNDPIINLIKIINYSAMIVGGLCTGWYIIHTIKFQAHDGKAIGRLQLFHIVRVPICTALLLPVINGGYNTAEVLTAQVIKMGIGLADTANSEFMSNQNLVSVAQSGLIKPQVSNLAYNLFSSYACMHLLEEAKQGYPILYGTKTIGVTTETGMNNTIYKFGYTNGTGTENICGSMSVSNWQAPPVSSGSISGYTNIVQMADAIPIMQAITQRNQTDAQKLMNTMNSLSAKVVSSNTPADPSAIAQAVADYQNDVNTFASQKIVALDQFSQLKKSADTDGFVFLGAYYQKISKLMDLTNSALANVPVATGVIDFSEVPKDRWSVIMANIQRTVNLSNNGTVNFGLGNEEGGSNTSWLDTAKAMIKDGLSIEPLVKKLFTSTASFTFDTSENALLKVERIGGWSATLTGAVGGGLLILEASVGNIPGVGLALNALFQLFVPAMLAFSFYCLYVVPMIPFFVWFGCIVALMISYAESIIGASLWILAVMLEGHDAMGQGANGFKQILSLLFKPLLMVLGFVVSTVFLQVLGNILSSVFADVWNLSQSDSNLFVYVLGLFAMPFTYVAIMSYLVIKCFGIIHIIPDQVMNWIGGSGVSMSGHGQEGASKGAGAGAVAGALAGKGLSQLLGNLPKPKNGGGEEIGGKGDKFGKIPESKQIANHDKKSVVQAESNIMDNLEMSGNSYTGSKAKKVLDSAFDMVGGRNTPEGERFANQLNESVERKPNADFSKQVDSAMNKHLIDTFGSGSGRVISKAGNGYTTQEAKQTKGLYESAVNRFNNGGIPEEARRDIITNANSEALNNFENHADSVNNGGSMGLNDYFVREINKALPDSQKFFEPSIDKTE</sequence>
<feature type="transmembrane region" description="Helical" evidence="1">
    <location>
        <begin position="446"/>
        <end position="470"/>
    </location>
</feature>
<dbReference type="NCBIfam" id="TIGR04346">
    <property type="entry name" value="DotA_TraY"/>
    <property type="match status" value="1"/>
</dbReference>
<feature type="transmembrane region" description="Helical" evidence="1">
    <location>
        <begin position="524"/>
        <end position="546"/>
    </location>
</feature>
<evidence type="ECO:0000256" key="1">
    <source>
        <dbReference type="SAM" id="Phobius"/>
    </source>
</evidence>
<organism evidence="2 3">
    <name type="scientific">Burkholderia vietnamiensis (strain G4 / LMG 22486)</name>
    <name type="common">Burkholderia cepacia (strain R1808)</name>
    <dbReference type="NCBI Taxonomy" id="269482"/>
    <lineage>
        <taxon>Bacteria</taxon>
        <taxon>Pseudomonadati</taxon>
        <taxon>Pseudomonadota</taxon>
        <taxon>Betaproteobacteria</taxon>
        <taxon>Burkholderiales</taxon>
        <taxon>Burkholderiaceae</taxon>
        <taxon>Burkholderia</taxon>
        <taxon>Burkholderia cepacia complex</taxon>
    </lineage>
</organism>
<accession>A4JHC0</accession>
<keyword evidence="1" id="KW-0812">Transmembrane</keyword>
<dbReference type="EMBL" id="CP000614">
    <property type="protein sequence ID" value="ABO55673.1"/>
    <property type="molecule type" value="Genomic_DNA"/>
</dbReference>
<reference evidence="3" key="1">
    <citation type="submission" date="2007-03" db="EMBL/GenBank/DDBJ databases">
        <title>Complete sequence of chromosome 1 of Burkholderia vietnamiensis G4.</title>
        <authorList>
            <consortium name="US DOE Joint Genome Institute"/>
            <person name="Copeland A."/>
            <person name="Lucas S."/>
            <person name="Lapidus A."/>
            <person name="Barry K."/>
            <person name="Detter J.C."/>
            <person name="Glavina del Rio T."/>
            <person name="Hammon N."/>
            <person name="Israni S."/>
            <person name="Dalin E."/>
            <person name="Tice H."/>
            <person name="Pitluck S."/>
            <person name="Chain P."/>
            <person name="Malfatti S."/>
            <person name="Shin M."/>
            <person name="Vergez L."/>
            <person name="Schmutz J."/>
            <person name="Larimer F."/>
            <person name="Land M."/>
            <person name="Hauser L."/>
            <person name="Kyrpides N."/>
            <person name="Tiedje J."/>
            <person name="Richardson P."/>
        </authorList>
    </citation>
    <scope>NUCLEOTIDE SEQUENCE [LARGE SCALE GENOMIC DNA]</scope>
    <source>
        <strain evidence="3">G4 / LMG 22486</strain>
    </source>
</reference>
<dbReference type="KEGG" id="bvi:Bcep1808_2681"/>
<dbReference type="HOGENOM" id="CLU_332807_0_0_4"/>
<feature type="transmembrane region" description="Helical" evidence="1">
    <location>
        <begin position="566"/>
        <end position="589"/>
    </location>
</feature>
<gene>
    <name evidence="2" type="ordered locus">Bcep1808_2681</name>
</gene>
<keyword evidence="1" id="KW-0472">Membrane</keyword>
<name>A4JHC0_BURVG</name>
<evidence type="ECO:0000313" key="3">
    <source>
        <dbReference type="Proteomes" id="UP000002287"/>
    </source>
</evidence>
<keyword evidence="1" id="KW-1133">Transmembrane helix</keyword>
<dbReference type="eggNOG" id="COG0697">
    <property type="taxonomic scope" value="Bacteria"/>
</dbReference>
<feature type="transmembrane region" description="Helical" evidence="1">
    <location>
        <begin position="476"/>
        <end position="503"/>
    </location>
</feature>
<dbReference type="AlphaFoldDB" id="A4JHC0"/>